<reference evidence="2 3" key="1">
    <citation type="submission" date="2018-12" db="EMBL/GenBank/DDBJ databases">
        <title>Venturia inaequalis Genome Resource.</title>
        <authorList>
            <person name="Lichtner F.J."/>
        </authorList>
    </citation>
    <scope>NUCLEOTIDE SEQUENCE [LARGE SCALE GENOMIC DNA]</scope>
    <source>
        <strain evidence="2 3">120213</strain>
    </source>
</reference>
<evidence type="ECO:0000256" key="1">
    <source>
        <dbReference type="SAM" id="MobiDB-lite"/>
    </source>
</evidence>
<sequence>MGMVNPTAHSANSTSTPSSVTPGNPGGGSGNSTSTPSSVTPGNPGEGSGNSTSTTTPASTLVNYAGSSTPYPYDRNEEHHNSHIDRVKWMEKVDDADRALTHTIDILAEMAEGDATRKELDNQDRYERVAAREFRKVLEGYDKADENFKKARESDTNFLNSASKNNNDAWEYKEEEDQE</sequence>
<proteinExistence type="predicted"/>
<feature type="compositionally biased region" description="Low complexity" evidence="1">
    <location>
        <begin position="31"/>
        <end position="60"/>
    </location>
</feature>
<feature type="compositionally biased region" description="Low complexity" evidence="1">
    <location>
        <begin position="1"/>
        <end position="23"/>
    </location>
</feature>
<feature type="region of interest" description="Disordered" evidence="1">
    <location>
        <begin position="1"/>
        <end position="82"/>
    </location>
</feature>
<organism evidence="2 3">
    <name type="scientific">Venturia inaequalis</name>
    <name type="common">Apple scab fungus</name>
    <dbReference type="NCBI Taxonomy" id="5025"/>
    <lineage>
        <taxon>Eukaryota</taxon>
        <taxon>Fungi</taxon>
        <taxon>Dikarya</taxon>
        <taxon>Ascomycota</taxon>
        <taxon>Pezizomycotina</taxon>
        <taxon>Dothideomycetes</taxon>
        <taxon>Pleosporomycetidae</taxon>
        <taxon>Venturiales</taxon>
        <taxon>Venturiaceae</taxon>
        <taxon>Venturia</taxon>
    </lineage>
</organism>
<gene>
    <name evidence="2" type="ORF">EG328_009595</name>
</gene>
<accession>A0A8H3U9J4</accession>
<name>A0A8H3U9J4_VENIN</name>
<feature type="compositionally biased region" description="Polar residues" evidence="1">
    <location>
        <begin position="158"/>
        <end position="168"/>
    </location>
</feature>
<evidence type="ECO:0000313" key="3">
    <source>
        <dbReference type="Proteomes" id="UP000447873"/>
    </source>
</evidence>
<dbReference type="Proteomes" id="UP000447873">
    <property type="component" value="Unassembled WGS sequence"/>
</dbReference>
<comment type="caution">
    <text evidence="2">The sequence shown here is derived from an EMBL/GenBank/DDBJ whole genome shotgun (WGS) entry which is preliminary data.</text>
</comment>
<protein>
    <submittedName>
        <fullName evidence="2">Uncharacterized protein</fullName>
    </submittedName>
</protein>
<feature type="region of interest" description="Disordered" evidence="1">
    <location>
        <begin position="158"/>
        <end position="179"/>
    </location>
</feature>
<feature type="compositionally biased region" description="Polar residues" evidence="1">
    <location>
        <begin position="61"/>
        <end position="70"/>
    </location>
</feature>
<dbReference type="EMBL" id="WNWS01000586">
    <property type="protein sequence ID" value="KAE9965511.1"/>
    <property type="molecule type" value="Genomic_DNA"/>
</dbReference>
<evidence type="ECO:0000313" key="2">
    <source>
        <dbReference type="EMBL" id="KAE9965511.1"/>
    </source>
</evidence>
<dbReference type="AlphaFoldDB" id="A0A8H3U9J4"/>